<protein>
    <submittedName>
        <fullName evidence="1">Uncharacterized protein</fullName>
    </submittedName>
</protein>
<keyword evidence="2" id="KW-1185">Reference proteome</keyword>
<evidence type="ECO:0000313" key="2">
    <source>
        <dbReference type="Proteomes" id="UP000828390"/>
    </source>
</evidence>
<dbReference type="AlphaFoldDB" id="A0A9D4E2Q9"/>
<evidence type="ECO:0000313" key="1">
    <source>
        <dbReference type="EMBL" id="KAH3771326.1"/>
    </source>
</evidence>
<accession>A0A9D4E2Q9</accession>
<organism evidence="1 2">
    <name type="scientific">Dreissena polymorpha</name>
    <name type="common">Zebra mussel</name>
    <name type="synonym">Mytilus polymorpha</name>
    <dbReference type="NCBI Taxonomy" id="45954"/>
    <lineage>
        <taxon>Eukaryota</taxon>
        <taxon>Metazoa</taxon>
        <taxon>Spiralia</taxon>
        <taxon>Lophotrochozoa</taxon>
        <taxon>Mollusca</taxon>
        <taxon>Bivalvia</taxon>
        <taxon>Autobranchia</taxon>
        <taxon>Heteroconchia</taxon>
        <taxon>Euheterodonta</taxon>
        <taxon>Imparidentia</taxon>
        <taxon>Neoheterodontei</taxon>
        <taxon>Myida</taxon>
        <taxon>Dreissenoidea</taxon>
        <taxon>Dreissenidae</taxon>
        <taxon>Dreissena</taxon>
    </lineage>
</organism>
<proteinExistence type="predicted"/>
<comment type="caution">
    <text evidence="1">The sequence shown here is derived from an EMBL/GenBank/DDBJ whole genome shotgun (WGS) entry which is preliminary data.</text>
</comment>
<gene>
    <name evidence="1" type="ORF">DPMN_172641</name>
</gene>
<sequence>MIFHEVVQMTCGIRLPYWVRYDSGLYNTWQAGFTRQLNKKETSCTLTGHLIASSLYPGLSDAHQTISNAQKTSRIKDELVILLVKMLRCKTIGLLILEPLKKMT</sequence>
<reference evidence="1" key="1">
    <citation type="journal article" date="2019" name="bioRxiv">
        <title>The Genome of the Zebra Mussel, Dreissena polymorpha: A Resource for Invasive Species Research.</title>
        <authorList>
            <person name="McCartney M.A."/>
            <person name="Auch B."/>
            <person name="Kono T."/>
            <person name="Mallez S."/>
            <person name="Zhang Y."/>
            <person name="Obille A."/>
            <person name="Becker A."/>
            <person name="Abrahante J.E."/>
            <person name="Garbe J."/>
            <person name="Badalamenti J.P."/>
            <person name="Herman A."/>
            <person name="Mangelson H."/>
            <person name="Liachko I."/>
            <person name="Sullivan S."/>
            <person name="Sone E.D."/>
            <person name="Koren S."/>
            <person name="Silverstein K.A.T."/>
            <person name="Beckman K.B."/>
            <person name="Gohl D.M."/>
        </authorList>
    </citation>
    <scope>NUCLEOTIDE SEQUENCE</scope>
    <source>
        <strain evidence="1">Duluth1</strain>
        <tissue evidence="1">Whole animal</tissue>
    </source>
</reference>
<dbReference type="EMBL" id="JAIWYP010000009">
    <property type="protein sequence ID" value="KAH3771326.1"/>
    <property type="molecule type" value="Genomic_DNA"/>
</dbReference>
<dbReference type="Proteomes" id="UP000828390">
    <property type="component" value="Unassembled WGS sequence"/>
</dbReference>
<name>A0A9D4E2Q9_DREPO</name>
<reference evidence="1" key="2">
    <citation type="submission" date="2020-11" db="EMBL/GenBank/DDBJ databases">
        <authorList>
            <person name="McCartney M.A."/>
            <person name="Auch B."/>
            <person name="Kono T."/>
            <person name="Mallez S."/>
            <person name="Becker A."/>
            <person name="Gohl D.M."/>
            <person name="Silverstein K.A.T."/>
            <person name="Koren S."/>
            <person name="Bechman K.B."/>
            <person name="Herman A."/>
            <person name="Abrahante J.E."/>
            <person name="Garbe J."/>
        </authorList>
    </citation>
    <scope>NUCLEOTIDE SEQUENCE</scope>
    <source>
        <strain evidence="1">Duluth1</strain>
        <tissue evidence="1">Whole animal</tissue>
    </source>
</reference>